<dbReference type="Proteomes" id="UP001597469">
    <property type="component" value="Unassembled WGS sequence"/>
</dbReference>
<reference evidence="2" key="1">
    <citation type="journal article" date="2019" name="Int. J. Syst. Evol. Microbiol.">
        <title>The Global Catalogue of Microorganisms (GCM) 10K type strain sequencing project: providing services to taxonomists for standard genome sequencing and annotation.</title>
        <authorList>
            <consortium name="The Broad Institute Genomics Platform"/>
            <consortium name="The Broad Institute Genome Sequencing Center for Infectious Disease"/>
            <person name="Wu L."/>
            <person name="Ma J."/>
        </authorList>
    </citation>
    <scope>NUCLEOTIDE SEQUENCE [LARGE SCALE GENOMIC DNA]</scope>
    <source>
        <strain evidence="2">KCTC 42805</strain>
    </source>
</reference>
<proteinExistence type="predicted"/>
<name>A0ABW5LXV1_9BACT</name>
<gene>
    <name evidence="1" type="ORF">ACFSUS_00480</name>
</gene>
<evidence type="ECO:0000313" key="1">
    <source>
        <dbReference type="EMBL" id="MFD2569086.1"/>
    </source>
</evidence>
<accession>A0ABW5LXV1</accession>
<keyword evidence="2" id="KW-1185">Reference proteome</keyword>
<evidence type="ECO:0000313" key="2">
    <source>
        <dbReference type="Proteomes" id="UP001597469"/>
    </source>
</evidence>
<dbReference type="InterPro" id="IPR011726">
    <property type="entry name" value="KdpF"/>
</dbReference>
<comment type="caution">
    <text evidence="1">The sequence shown here is derived from an EMBL/GenBank/DDBJ whole genome shotgun (WGS) entry which is preliminary data.</text>
</comment>
<dbReference type="RefSeq" id="WP_381519141.1">
    <property type="nucleotide sequence ID" value="NZ_JBHULN010000001.1"/>
</dbReference>
<dbReference type="EMBL" id="JBHULN010000001">
    <property type="protein sequence ID" value="MFD2569086.1"/>
    <property type="molecule type" value="Genomic_DNA"/>
</dbReference>
<organism evidence="1 2">
    <name type="scientific">Spirosoma soli</name>
    <dbReference type="NCBI Taxonomy" id="1770529"/>
    <lineage>
        <taxon>Bacteria</taxon>
        <taxon>Pseudomonadati</taxon>
        <taxon>Bacteroidota</taxon>
        <taxon>Cytophagia</taxon>
        <taxon>Cytophagales</taxon>
        <taxon>Cytophagaceae</taxon>
        <taxon>Spirosoma</taxon>
    </lineage>
</organism>
<sequence length="26" mass="3134">MLTLLFIVSLLVFAYMLYVLIRPEKF</sequence>
<protein>
    <submittedName>
        <fullName evidence="1">Potassium-transporting ATPase subunit F</fullName>
    </submittedName>
</protein>
<dbReference type="Pfam" id="PF09604">
    <property type="entry name" value="Potass_KdpF"/>
    <property type="match status" value="1"/>
</dbReference>